<gene>
    <name evidence="7" type="ordered locus">Bathy14g02080</name>
</gene>
<dbReference type="OrthoDB" id="429626at2759"/>
<evidence type="ECO:0000256" key="3">
    <source>
        <dbReference type="ARBA" id="ARBA00012575"/>
    </source>
</evidence>
<dbReference type="HAMAP" id="MF_01224_B">
    <property type="entry name" value="MoaC_B"/>
    <property type="match status" value="1"/>
</dbReference>
<dbReference type="Gene3D" id="3.30.70.640">
    <property type="entry name" value="Molybdopterin cofactor biosynthesis C (MoaC) domain"/>
    <property type="match status" value="1"/>
</dbReference>
<evidence type="ECO:0000256" key="2">
    <source>
        <dbReference type="ARBA" id="ARBA00005046"/>
    </source>
</evidence>
<dbReference type="SUPFAM" id="SSF55040">
    <property type="entry name" value="Molybdenum cofactor biosynthesis protein C, MoaC"/>
    <property type="match status" value="1"/>
</dbReference>
<keyword evidence="5" id="KW-0456">Lyase</keyword>
<dbReference type="InterPro" id="IPR050105">
    <property type="entry name" value="MoCo_biosynth_MoaA/MoaC"/>
</dbReference>
<dbReference type="GO" id="GO:0061799">
    <property type="term" value="F:cyclic pyranopterin monophosphate synthase activity"/>
    <property type="evidence" value="ECO:0007669"/>
    <property type="project" value="UniProtKB-EC"/>
</dbReference>
<dbReference type="GO" id="GO:0006777">
    <property type="term" value="P:Mo-molybdopterin cofactor biosynthetic process"/>
    <property type="evidence" value="ECO:0007669"/>
    <property type="project" value="UniProtKB-KW"/>
</dbReference>
<comment type="catalytic activity">
    <reaction evidence="1">
        <text>(8S)-3',8-cyclo-7,8-dihydroguanosine 5'-triphosphate = cyclic pyranopterin phosphate + diphosphate</text>
        <dbReference type="Rhea" id="RHEA:49580"/>
        <dbReference type="ChEBI" id="CHEBI:33019"/>
        <dbReference type="ChEBI" id="CHEBI:59648"/>
        <dbReference type="ChEBI" id="CHEBI:131766"/>
        <dbReference type="EC" id="4.6.1.17"/>
    </reaction>
</comment>
<dbReference type="NCBIfam" id="NF006870">
    <property type="entry name" value="PRK09364.1"/>
    <property type="match status" value="1"/>
</dbReference>
<dbReference type="Pfam" id="PF01967">
    <property type="entry name" value="MoaC"/>
    <property type="match status" value="1"/>
</dbReference>
<dbReference type="RefSeq" id="XP_007509213.1">
    <property type="nucleotide sequence ID" value="XM_007509151.1"/>
</dbReference>
<name>K8F4B6_9CHLO</name>
<dbReference type="EC" id="4.6.1.17" evidence="3"/>
<dbReference type="PANTHER" id="PTHR22960:SF29">
    <property type="entry name" value="CYCLIC PYRANOPTERIN MONOPHOSPHATE SYNTHASE"/>
    <property type="match status" value="1"/>
</dbReference>
<accession>K8F4B6</accession>
<dbReference type="KEGG" id="bpg:Bathy14g02080"/>
<dbReference type="InterPro" id="IPR023045">
    <property type="entry name" value="MoaC"/>
</dbReference>
<protein>
    <recommendedName>
        <fullName evidence="3">cyclic pyranopterin monophosphate synthase</fullName>
        <ecNumber evidence="3">4.6.1.17</ecNumber>
    </recommendedName>
</protein>
<evidence type="ECO:0000256" key="5">
    <source>
        <dbReference type="ARBA" id="ARBA00023239"/>
    </source>
</evidence>
<dbReference type="EMBL" id="FO082265">
    <property type="protein sequence ID" value="CCO19670.1"/>
    <property type="molecule type" value="Genomic_DNA"/>
</dbReference>
<dbReference type="InterPro" id="IPR036522">
    <property type="entry name" value="MoaC_sf"/>
</dbReference>
<dbReference type="GeneID" id="19011942"/>
<reference evidence="7 8" key="1">
    <citation type="submission" date="2011-10" db="EMBL/GenBank/DDBJ databases">
        <authorList>
            <person name="Genoscope - CEA"/>
        </authorList>
    </citation>
    <scope>NUCLEOTIDE SEQUENCE [LARGE SCALE GENOMIC DNA]</scope>
    <source>
        <strain evidence="7 8">RCC 1105</strain>
    </source>
</reference>
<proteinExistence type="inferred from homology"/>
<dbReference type="Proteomes" id="UP000198341">
    <property type="component" value="Chromosome 14"/>
</dbReference>
<feature type="domain" description="Molybdopterin cofactor biosynthesis C (MoaC)" evidence="6">
    <location>
        <begin position="72"/>
        <end position="207"/>
    </location>
</feature>
<evidence type="ECO:0000256" key="4">
    <source>
        <dbReference type="ARBA" id="ARBA00023150"/>
    </source>
</evidence>
<dbReference type="InterPro" id="IPR002820">
    <property type="entry name" value="Mopterin_CF_biosynth-C_dom"/>
</dbReference>
<evidence type="ECO:0000313" key="7">
    <source>
        <dbReference type="EMBL" id="CCO19670.1"/>
    </source>
</evidence>
<sequence length="216" mass="23393">MKRSHHTLKLCESLIPRTLLYTPTSDICRFQTSYNRLVSNFSTTRTTAWKSSIFFASEKVLTHTDSAGNAKMIDISGKETTSRVAVATSRVSLGAAAFELVLKNKVEKGDVLAVAKIAGINAAKQTHLLIPLCHSIMLSDIEIHLLLNQELHAIDIRSTVKTMGQTGVEMEALVGASVSSLAVYDMCKGVSKGITIEYTRLEEKTGGASGAYSRSV</sequence>
<keyword evidence="8" id="KW-1185">Reference proteome</keyword>
<dbReference type="STRING" id="41875.K8F4B6"/>
<dbReference type="PANTHER" id="PTHR22960">
    <property type="entry name" value="MOLYBDOPTERIN COFACTOR SYNTHESIS PROTEIN A"/>
    <property type="match status" value="1"/>
</dbReference>
<dbReference type="UniPathway" id="UPA00344"/>
<organism evidence="7 8">
    <name type="scientific">Bathycoccus prasinos</name>
    <dbReference type="NCBI Taxonomy" id="41875"/>
    <lineage>
        <taxon>Eukaryota</taxon>
        <taxon>Viridiplantae</taxon>
        <taxon>Chlorophyta</taxon>
        <taxon>Mamiellophyceae</taxon>
        <taxon>Mamiellales</taxon>
        <taxon>Bathycoccaceae</taxon>
        <taxon>Bathycoccus</taxon>
    </lineage>
</organism>
<dbReference type="CDD" id="cd01420">
    <property type="entry name" value="MoaC_PE"/>
    <property type="match status" value="1"/>
</dbReference>
<dbReference type="eggNOG" id="KOG2876">
    <property type="taxonomic scope" value="Eukaryota"/>
</dbReference>
<dbReference type="InterPro" id="IPR047594">
    <property type="entry name" value="MoaC_bact/euk"/>
</dbReference>
<dbReference type="AlphaFoldDB" id="K8F4B6"/>
<keyword evidence="4" id="KW-0501">Molybdenum cofactor biosynthesis</keyword>
<evidence type="ECO:0000256" key="1">
    <source>
        <dbReference type="ARBA" id="ARBA00001637"/>
    </source>
</evidence>
<evidence type="ECO:0000259" key="6">
    <source>
        <dbReference type="Pfam" id="PF01967"/>
    </source>
</evidence>
<dbReference type="NCBIfam" id="TIGR00581">
    <property type="entry name" value="moaC"/>
    <property type="match status" value="1"/>
</dbReference>
<evidence type="ECO:0000313" key="8">
    <source>
        <dbReference type="Proteomes" id="UP000198341"/>
    </source>
</evidence>
<comment type="pathway">
    <text evidence="2">Cofactor biosynthesis; molybdopterin biosynthesis.</text>
</comment>